<evidence type="ECO:0000259" key="5">
    <source>
        <dbReference type="PROSITE" id="PS51393"/>
    </source>
</evidence>
<feature type="domain" description="Lipoxygenase" evidence="5">
    <location>
        <begin position="163"/>
        <end position="466"/>
    </location>
</feature>
<evidence type="ECO:0000256" key="1">
    <source>
        <dbReference type="ARBA" id="ARBA00021175"/>
    </source>
</evidence>
<dbReference type="GO" id="GO:0034440">
    <property type="term" value="P:lipid oxidation"/>
    <property type="evidence" value="ECO:0007669"/>
    <property type="project" value="InterPro"/>
</dbReference>
<evidence type="ECO:0000313" key="6">
    <source>
        <dbReference type="EMBL" id="KAF8867753.1"/>
    </source>
</evidence>
<dbReference type="GO" id="GO:0043651">
    <property type="term" value="P:linoleic acid metabolic process"/>
    <property type="evidence" value="ECO:0007669"/>
    <property type="project" value="UniProtKB-ARBA"/>
</dbReference>
<keyword evidence="4" id="KW-0560">Oxidoreductase</keyword>
<dbReference type="Proteomes" id="UP000724874">
    <property type="component" value="Unassembled WGS sequence"/>
</dbReference>
<dbReference type="EMBL" id="JADNYJ010000963">
    <property type="protein sequence ID" value="KAF8867753.1"/>
    <property type="molecule type" value="Genomic_DNA"/>
</dbReference>
<feature type="non-terminal residue" evidence="6">
    <location>
        <position position="466"/>
    </location>
</feature>
<protein>
    <recommendedName>
        <fullName evidence="1">Manganese lipoxygenase</fullName>
    </recommendedName>
</protein>
<keyword evidence="7" id="KW-1185">Reference proteome</keyword>
<evidence type="ECO:0000313" key="7">
    <source>
        <dbReference type="Proteomes" id="UP000724874"/>
    </source>
</evidence>
<dbReference type="GO" id="GO:0016702">
    <property type="term" value="F:oxidoreductase activity, acting on single donors with incorporation of molecular oxygen, incorporation of two atoms of oxygen"/>
    <property type="evidence" value="ECO:0007669"/>
    <property type="project" value="InterPro"/>
</dbReference>
<dbReference type="Pfam" id="PF00305">
    <property type="entry name" value="Lipoxygenase"/>
    <property type="match status" value="1"/>
</dbReference>
<dbReference type="InterPro" id="IPR013819">
    <property type="entry name" value="LipOase_C"/>
</dbReference>
<reference evidence="6" key="1">
    <citation type="submission" date="2020-11" db="EMBL/GenBank/DDBJ databases">
        <authorList>
            <consortium name="DOE Joint Genome Institute"/>
            <person name="Ahrendt S."/>
            <person name="Riley R."/>
            <person name="Andreopoulos W."/>
            <person name="LaButti K."/>
            <person name="Pangilinan J."/>
            <person name="Ruiz-duenas F.J."/>
            <person name="Barrasa J.M."/>
            <person name="Sanchez-Garcia M."/>
            <person name="Camarero S."/>
            <person name="Miyauchi S."/>
            <person name="Serrano A."/>
            <person name="Linde D."/>
            <person name="Babiker R."/>
            <person name="Drula E."/>
            <person name="Ayuso-Fernandez I."/>
            <person name="Pacheco R."/>
            <person name="Padilla G."/>
            <person name="Ferreira P."/>
            <person name="Barriuso J."/>
            <person name="Kellner H."/>
            <person name="Castanera R."/>
            <person name="Alfaro M."/>
            <person name="Ramirez L."/>
            <person name="Pisabarro A.G."/>
            <person name="Kuo A."/>
            <person name="Tritt A."/>
            <person name="Lipzen A."/>
            <person name="He G."/>
            <person name="Yan M."/>
            <person name="Ng V."/>
            <person name="Cullen D."/>
            <person name="Martin F."/>
            <person name="Rosso M.-N."/>
            <person name="Henrissat B."/>
            <person name="Hibbett D."/>
            <person name="Martinez A.T."/>
            <person name="Grigoriev I.V."/>
        </authorList>
    </citation>
    <scope>NUCLEOTIDE SEQUENCE</scope>
    <source>
        <strain evidence="6">AH 44721</strain>
    </source>
</reference>
<dbReference type="InterPro" id="IPR000907">
    <property type="entry name" value="LipOase"/>
</dbReference>
<dbReference type="GO" id="GO:0046872">
    <property type="term" value="F:metal ion binding"/>
    <property type="evidence" value="ECO:0007669"/>
    <property type="project" value="UniProtKB-KW"/>
</dbReference>
<keyword evidence="3" id="KW-0223">Dioxygenase</keyword>
<dbReference type="SUPFAM" id="SSF48484">
    <property type="entry name" value="Lipoxigenase"/>
    <property type="match status" value="1"/>
</dbReference>
<dbReference type="PROSITE" id="PS51393">
    <property type="entry name" value="LIPOXYGENASE_3"/>
    <property type="match status" value="1"/>
</dbReference>
<gene>
    <name evidence="6" type="ORF">CPB84DRAFT_1811022</name>
</gene>
<dbReference type="AlphaFoldDB" id="A0A9P5N6F7"/>
<comment type="caution">
    <text evidence="6">The sequence shown here is derived from an EMBL/GenBank/DDBJ whole genome shotgun (WGS) entry which is preliminary data.</text>
</comment>
<sequence>FDFATFVETGSMVFLQPNLLPNKRKKAPDALTTRSMQDLVDHNLQLHLEARDGRSSNMYTRRNIGLRDDWDNPTTITLASTSWIEEFKAASCTQRLIRVEKLLTDDPNSLYVQDYSDYRPTMGIASAADFSLDGRYGCSSVVLFRSMESSVTIFNRRHTSSIPGDEAADWPWRYAKMCTQVSDWFRHEVTVHLTYTHLIEEVLIIAAHRTFDPSHIVLKLLKPHWTTTLSLNKAARDTLVPKIIIPLTGFTASQTYVFIKSQFSSFDWTGSYVPNDLPRRGFPIEDLDKFKFHNYGYARNIHRIWQILRKFVSSVLTQVYVGGDAQVAGDSSVAAFCREARSNSGGQLFNFPDIKTLDELIDFVTMGIHIASPQHTAVNYLQQYYQTFVPYLLSFEVAEENTIMHYAKAAPNQLSTPGPIRDAAKVLEDDLEDFVYTVSAHSMELDDQQTPYLVLDPVRTAISILI</sequence>
<proteinExistence type="predicted"/>
<organism evidence="6 7">
    <name type="scientific">Gymnopilus junonius</name>
    <name type="common">Spectacular rustgill mushroom</name>
    <name type="synonym">Gymnopilus spectabilis subsp. junonius</name>
    <dbReference type="NCBI Taxonomy" id="109634"/>
    <lineage>
        <taxon>Eukaryota</taxon>
        <taxon>Fungi</taxon>
        <taxon>Dikarya</taxon>
        <taxon>Basidiomycota</taxon>
        <taxon>Agaricomycotina</taxon>
        <taxon>Agaricomycetes</taxon>
        <taxon>Agaricomycetidae</taxon>
        <taxon>Agaricales</taxon>
        <taxon>Agaricineae</taxon>
        <taxon>Hymenogastraceae</taxon>
        <taxon>Gymnopilus</taxon>
    </lineage>
</organism>
<dbReference type="InterPro" id="IPR036226">
    <property type="entry name" value="LipOase_C_sf"/>
</dbReference>
<dbReference type="Gene3D" id="1.20.245.10">
    <property type="entry name" value="Lipoxygenase-1, Domain 5"/>
    <property type="match status" value="1"/>
</dbReference>
<evidence type="ECO:0000256" key="3">
    <source>
        <dbReference type="ARBA" id="ARBA00022964"/>
    </source>
</evidence>
<dbReference type="OrthoDB" id="407298at2759"/>
<name>A0A9P5N6F7_GYMJU</name>
<evidence type="ECO:0000256" key="4">
    <source>
        <dbReference type="ARBA" id="ARBA00023002"/>
    </source>
</evidence>
<evidence type="ECO:0000256" key="2">
    <source>
        <dbReference type="ARBA" id="ARBA00022723"/>
    </source>
</evidence>
<keyword evidence="2" id="KW-0479">Metal-binding</keyword>
<dbReference type="PANTHER" id="PTHR11771">
    <property type="entry name" value="LIPOXYGENASE"/>
    <property type="match status" value="1"/>
</dbReference>
<accession>A0A9P5N6F7</accession>